<name>A0A1C7MGB0_GRIFR</name>
<comment type="caution">
    <text evidence="1">The sequence shown here is derived from an EMBL/GenBank/DDBJ whole genome shotgun (WGS) entry which is preliminary data.</text>
</comment>
<evidence type="ECO:0000313" key="1">
    <source>
        <dbReference type="EMBL" id="OBZ75955.1"/>
    </source>
</evidence>
<organism evidence="1 2">
    <name type="scientific">Grifola frondosa</name>
    <name type="common">Maitake</name>
    <name type="synonym">Polyporus frondosus</name>
    <dbReference type="NCBI Taxonomy" id="5627"/>
    <lineage>
        <taxon>Eukaryota</taxon>
        <taxon>Fungi</taxon>
        <taxon>Dikarya</taxon>
        <taxon>Basidiomycota</taxon>
        <taxon>Agaricomycotina</taxon>
        <taxon>Agaricomycetes</taxon>
        <taxon>Polyporales</taxon>
        <taxon>Grifolaceae</taxon>
        <taxon>Grifola</taxon>
    </lineage>
</organism>
<dbReference type="EMBL" id="LUGG01000004">
    <property type="protein sequence ID" value="OBZ75955.1"/>
    <property type="molecule type" value="Genomic_DNA"/>
</dbReference>
<accession>A0A1C7MGB0</accession>
<sequence length="113" mass="12830">MSIPLALNHDANIYLAVTLSPSSALFSNPAALAIHPYVTHLGKAGQIPDIQLLSVPRQSWERVRDEVITALNRMEGRERRWARLVITRFHQPCKFKVRYFLADSQLSGFILFA</sequence>
<reference evidence="1 2" key="1">
    <citation type="submission" date="2016-03" db="EMBL/GenBank/DDBJ databases">
        <title>Whole genome sequencing of Grifola frondosa 9006-11.</title>
        <authorList>
            <person name="Min B."/>
            <person name="Park H."/>
            <person name="Kim J.-G."/>
            <person name="Cho H."/>
            <person name="Oh Y.-L."/>
            <person name="Kong W.-S."/>
            <person name="Choi I.-G."/>
        </authorList>
    </citation>
    <scope>NUCLEOTIDE SEQUENCE [LARGE SCALE GENOMIC DNA]</scope>
    <source>
        <strain evidence="1 2">9006-11</strain>
    </source>
</reference>
<keyword evidence="2" id="KW-1185">Reference proteome</keyword>
<dbReference type="OrthoDB" id="2585179at2759"/>
<dbReference type="Proteomes" id="UP000092993">
    <property type="component" value="Unassembled WGS sequence"/>
</dbReference>
<dbReference type="AlphaFoldDB" id="A0A1C7MGB0"/>
<protein>
    <submittedName>
        <fullName evidence="1">Uncharacterized protein</fullName>
    </submittedName>
</protein>
<proteinExistence type="predicted"/>
<evidence type="ECO:0000313" key="2">
    <source>
        <dbReference type="Proteomes" id="UP000092993"/>
    </source>
</evidence>
<gene>
    <name evidence="1" type="ORF">A0H81_04936</name>
</gene>